<dbReference type="EMBL" id="JAAOCD010000006">
    <property type="protein sequence ID" value="NHK99410.1"/>
    <property type="molecule type" value="Genomic_DNA"/>
</dbReference>
<gene>
    <name evidence="2" type="ORF">G7087_13575</name>
</gene>
<evidence type="ECO:0000313" key="2">
    <source>
        <dbReference type="EMBL" id="NHK99410.1"/>
    </source>
</evidence>
<comment type="caution">
    <text evidence="2">The sequence shown here is derived from an EMBL/GenBank/DDBJ whole genome shotgun (WGS) entry which is preliminary data.</text>
</comment>
<accession>A0ABX0HWM1</accession>
<name>A0ABX0HWM1_9BURK</name>
<dbReference type="Proteomes" id="UP000802098">
    <property type="component" value="Unassembled WGS sequence"/>
</dbReference>
<proteinExistence type="predicted"/>
<dbReference type="Pfam" id="PF04230">
    <property type="entry name" value="PS_pyruv_trans"/>
    <property type="match status" value="1"/>
</dbReference>
<dbReference type="InterPro" id="IPR007345">
    <property type="entry name" value="Polysacch_pyruvyl_Trfase"/>
</dbReference>
<sequence>MKLHYFHDPEGNFGDDLNPWLWPRLLPGLLDDDGRELLVGIGTLLNHRLPVGPVKHVFGSGVGYGGLPAYDGRLQFHAVRGFLSADRLGLPADKVITDAAVLLRLVPLPPTSLKRVPVGLMLTGRALRDFDWAPVCGEAGVHLISCHWPVERVLDEIRRCDILLTETMHGAIVADLYRVPWVPVTCSPIVLEFKWQDWLSSLRMDYAPTHVTPLFDASRALPRGGRFKAAVKRGLRTAGLWHEHWAPPPARSSGVRDQARAAAELRAAAQRRPMLSDERLLETHVQRYAALLEAWARGRAASTQASQGSLSLAPVWPS</sequence>
<evidence type="ECO:0000313" key="3">
    <source>
        <dbReference type="Proteomes" id="UP000802098"/>
    </source>
</evidence>
<organism evidence="2 3">
    <name type="scientific">Rubrivivax benzoatilyticus</name>
    <dbReference type="NCBI Taxonomy" id="316997"/>
    <lineage>
        <taxon>Bacteria</taxon>
        <taxon>Pseudomonadati</taxon>
        <taxon>Pseudomonadota</taxon>
        <taxon>Betaproteobacteria</taxon>
        <taxon>Burkholderiales</taxon>
        <taxon>Sphaerotilaceae</taxon>
        <taxon>Rubrivivax</taxon>
    </lineage>
</organism>
<feature type="domain" description="Polysaccharide pyruvyl transferase" evidence="1">
    <location>
        <begin position="139"/>
        <end position="187"/>
    </location>
</feature>
<dbReference type="RefSeq" id="WP_009856361.1">
    <property type="nucleotide sequence ID" value="NZ_JAAOCD010000006.1"/>
</dbReference>
<keyword evidence="2" id="KW-0808">Transferase</keyword>
<reference evidence="2 3" key="1">
    <citation type="submission" date="2020-03" db="EMBL/GenBank/DDBJ databases">
        <title>Rubrivivax benzoatilyticus JA2 (sequenced after 10 years sub-culturing).</title>
        <authorList>
            <person name="Gupta D."/>
            <person name="Chintalapati S."/>
            <person name="Chintalapati V.R."/>
        </authorList>
    </citation>
    <scope>NUCLEOTIDE SEQUENCE [LARGE SCALE GENOMIC DNA]</scope>
    <source>
        <strain evidence="2 3">JA2-Mal</strain>
    </source>
</reference>
<keyword evidence="3" id="KW-1185">Reference proteome</keyword>
<evidence type="ECO:0000259" key="1">
    <source>
        <dbReference type="Pfam" id="PF04230"/>
    </source>
</evidence>
<dbReference type="GO" id="GO:0016740">
    <property type="term" value="F:transferase activity"/>
    <property type="evidence" value="ECO:0007669"/>
    <property type="project" value="UniProtKB-KW"/>
</dbReference>
<protein>
    <submittedName>
        <fullName evidence="2">Polysaccharide pyruvyl transferase family protein</fullName>
    </submittedName>
</protein>